<sequence length="142" mass="16029">MWQDDDSKSSKLKLMRIDKNTLEPNRIYKAPAKLNNKKIGKLHNLSFDNDGNFYTDYIKKTDSNPSSSSTIIVGKISNDSVKLKPLLTIENRPGTCPQSVAVNLVTNRLYLVSDGAIYTMPIGKHLKYNISKENLTYTVFNT</sequence>
<evidence type="ECO:0000313" key="2">
    <source>
        <dbReference type="Proteomes" id="UP000253099"/>
    </source>
</evidence>
<evidence type="ECO:0000313" key="1">
    <source>
        <dbReference type="EMBL" id="RBQ22874.1"/>
    </source>
</evidence>
<keyword evidence="2" id="KW-1185">Reference proteome</keyword>
<organism evidence="1 2">
    <name type="scientific">Candidatus Methanobinarius endosymbioticus</name>
    <dbReference type="NCBI Taxonomy" id="2006182"/>
    <lineage>
        <taxon>Archaea</taxon>
        <taxon>Methanobacteriati</taxon>
        <taxon>Methanobacteriota</taxon>
        <taxon>Methanomada group</taxon>
        <taxon>Methanobacteria</taxon>
        <taxon>Methanobacteriales</taxon>
        <taxon>Methanobacteriaceae</taxon>
        <taxon>Candidatus Methanobinarius</taxon>
    </lineage>
</organism>
<accession>A0A366MBA4</accession>
<dbReference type="AlphaFoldDB" id="A0A366MBA4"/>
<protein>
    <submittedName>
        <fullName evidence="1">Uncharacterized protein</fullName>
    </submittedName>
</protein>
<reference evidence="1 2" key="1">
    <citation type="submission" date="2018-06" db="EMBL/GenBank/DDBJ databases">
        <title>Genomic insight into two independent archaeal endosymbiosis events.</title>
        <authorList>
            <person name="Lind A.E."/>
            <person name="Lewis W.H."/>
            <person name="Spang A."/>
            <person name="Guy L."/>
            <person name="Embley M.T."/>
            <person name="Ettema T.J.G."/>
        </authorList>
    </citation>
    <scope>NUCLEOTIDE SEQUENCE [LARGE SCALE GENOMIC DNA]</scope>
    <source>
        <strain evidence="1">NOE</strain>
    </source>
</reference>
<proteinExistence type="predicted"/>
<gene>
    <name evidence="1" type="ORF">ALNOE001_14550</name>
</gene>
<dbReference type="Proteomes" id="UP000253099">
    <property type="component" value="Unassembled WGS sequence"/>
</dbReference>
<comment type="caution">
    <text evidence="1">The sequence shown here is derived from an EMBL/GenBank/DDBJ whole genome shotgun (WGS) entry which is preliminary data.</text>
</comment>
<dbReference type="EMBL" id="NIZT01000038">
    <property type="protein sequence ID" value="RBQ22874.1"/>
    <property type="molecule type" value="Genomic_DNA"/>
</dbReference>
<name>A0A366MBA4_9EURY</name>